<gene>
    <name evidence="3" type="ORF">PU630_01895</name>
</gene>
<dbReference type="PANTHER" id="PTHR22642">
    <property type="entry name" value="IMIDAZOLONEPROPIONASE"/>
    <property type="match status" value="1"/>
</dbReference>
<dbReference type="Proteomes" id="UP001214553">
    <property type="component" value="Chromosome"/>
</dbReference>
<dbReference type="CDD" id="cd01300">
    <property type="entry name" value="YtcJ_like"/>
    <property type="match status" value="1"/>
</dbReference>
<organism evidence="3 4">
    <name type="scientific">Microbacterium horticulturae</name>
    <dbReference type="NCBI Taxonomy" id="3028316"/>
    <lineage>
        <taxon>Bacteria</taxon>
        <taxon>Bacillati</taxon>
        <taxon>Actinomycetota</taxon>
        <taxon>Actinomycetes</taxon>
        <taxon>Micrococcales</taxon>
        <taxon>Microbacteriaceae</taxon>
        <taxon>Microbacterium</taxon>
    </lineage>
</organism>
<dbReference type="PANTHER" id="PTHR22642:SF2">
    <property type="entry name" value="PROTEIN LONG AFTER FAR-RED 3"/>
    <property type="match status" value="1"/>
</dbReference>
<sequence>MAAFDTIFIGGSAFTAGWETSRPVGIGVRDGRIAAVAPDDELRDAGAAEIVDLRGGLVLPGFHDAHAHPVVGGLELLQCDLTAATDADDAVARVAAYAAAHPGEEWIRGGGWTMSHFAGGTPTRQLLDAVVPDRPVALSNRDHHGTWANSLALRLAGVDATTPDPADGRIERESDGTPAGTLHEGAASLLDPVLPSIDRATALRALDRAQQEFFALGIVGWQDAWVGNTAGIDDVLDAYLDGVDAGTLRMRVTAALWWQRDRGLDQLDDLVRRRERAADVGRPDILQADTVKIMVDGVAEDFTAALSAPYLDRCGHATDNRGLTFVAPDALADAVTALDAAGFHVHFHALGDRAVTVALDAIAAARAANGPRAARHQLAHLQMVRSADVRRFAELGATANLQMLWGGLDEQLEQLTFPFVARELVARHYPFRELRDAGAALCAGSDWPVSSADPLAAIHVGVNRAEPGAAPDARMNPEQALDLATALSAYTAGSARACGRASLSGSLTTGNAADLAVLDADPFAVDPRELHGIGVRHTRVGGQTVYDHP</sequence>
<dbReference type="RefSeq" id="WP_275278666.1">
    <property type="nucleotide sequence ID" value="NZ_CP119108.1"/>
</dbReference>
<dbReference type="InterPro" id="IPR032466">
    <property type="entry name" value="Metal_Hydrolase"/>
</dbReference>
<dbReference type="Gene3D" id="2.30.40.10">
    <property type="entry name" value="Urease, subunit C, domain 1"/>
    <property type="match status" value="1"/>
</dbReference>
<proteinExistence type="predicted"/>
<evidence type="ECO:0000313" key="3">
    <source>
        <dbReference type="EMBL" id="WEG09342.1"/>
    </source>
</evidence>
<dbReference type="Gene3D" id="3.20.20.140">
    <property type="entry name" value="Metal-dependent hydrolases"/>
    <property type="match status" value="1"/>
</dbReference>
<evidence type="ECO:0000259" key="2">
    <source>
        <dbReference type="Pfam" id="PF07969"/>
    </source>
</evidence>
<dbReference type="InterPro" id="IPR011059">
    <property type="entry name" value="Metal-dep_hydrolase_composite"/>
</dbReference>
<dbReference type="EMBL" id="CP119108">
    <property type="protein sequence ID" value="WEG09342.1"/>
    <property type="molecule type" value="Genomic_DNA"/>
</dbReference>
<dbReference type="InterPro" id="IPR013108">
    <property type="entry name" value="Amidohydro_3"/>
</dbReference>
<evidence type="ECO:0000313" key="4">
    <source>
        <dbReference type="Proteomes" id="UP001214553"/>
    </source>
</evidence>
<evidence type="ECO:0000256" key="1">
    <source>
        <dbReference type="SAM" id="MobiDB-lite"/>
    </source>
</evidence>
<protein>
    <submittedName>
        <fullName evidence="3">Amidohydrolase</fullName>
    </submittedName>
</protein>
<dbReference type="SUPFAM" id="SSF51338">
    <property type="entry name" value="Composite domain of metallo-dependent hydrolases"/>
    <property type="match status" value="1"/>
</dbReference>
<dbReference type="SUPFAM" id="SSF51556">
    <property type="entry name" value="Metallo-dependent hydrolases"/>
    <property type="match status" value="1"/>
</dbReference>
<name>A0ABY8BZP5_9MICO</name>
<dbReference type="Gene3D" id="3.10.310.70">
    <property type="match status" value="1"/>
</dbReference>
<keyword evidence="4" id="KW-1185">Reference proteome</keyword>
<accession>A0ABY8BZP5</accession>
<feature type="region of interest" description="Disordered" evidence="1">
    <location>
        <begin position="160"/>
        <end position="180"/>
    </location>
</feature>
<dbReference type="InterPro" id="IPR033932">
    <property type="entry name" value="YtcJ-like"/>
</dbReference>
<feature type="compositionally biased region" description="Basic and acidic residues" evidence="1">
    <location>
        <begin position="166"/>
        <end position="175"/>
    </location>
</feature>
<reference evidence="3 4" key="1">
    <citation type="submission" date="2023-03" db="EMBL/GenBank/DDBJ databases">
        <title>Genome sequence of Microbacterium sp. KACC 23027.</title>
        <authorList>
            <person name="Kim S."/>
            <person name="Heo J."/>
            <person name="Kwon S.-W."/>
        </authorList>
    </citation>
    <scope>NUCLEOTIDE SEQUENCE [LARGE SCALE GENOMIC DNA]</scope>
    <source>
        <strain evidence="3 4">KACC 23027</strain>
    </source>
</reference>
<dbReference type="Pfam" id="PF07969">
    <property type="entry name" value="Amidohydro_3"/>
    <property type="match status" value="1"/>
</dbReference>
<feature type="domain" description="Amidohydrolase 3" evidence="2">
    <location>
        <begin position="49"/>
        <end position="546"/>
    </location>
</feature>